<evidence type="ECO:0000313" key="3">
    <source>
        <dbReference type="Proteomes" id="UP000246901"/>
    </source>
</evidence>
<evidence type="ECO:0000256" key="1">
    <source>
        <dbReference type="SAM" id="Phobius"/>
    </source>
</evidence>
<protein>
    <submittedName>
        <fullName evidence="2">Uncharacterized protein</fullName>
    </submittedName>
</protein>
<name>A0A2S1GSW2_9CAUD</name>
<keyword evidence="1" id="KW-0472">Membrane</keyword>
<proteinExistence type="predicted"/>
<accession>A0A2S1GSW2</accession>
<feature type="transmembrane region" description="Helical" evidence="1">
    <location>
        <begin position="138"/>
        <end position="156"/>
    </location>
</feature>
<dbReference type="EMBL" id="MH059633">
    <property type="protein sequence ID" value="AWD92474.1"/>
    <property type="molecule type" value="Genomic_DNA"/>
</dbReference>
<keyword evidence="1" id="KW-1133">Transmembrane helix</keyword>
<keyword evidence="3" id="KW-1185">Reference proteome</keyword>
<organism evidence="2 3">
    <name type="scientific">Xanthomonas phage Carpasina</name>
    <dbReference type="NCBI Taxonomy" id="2163636"/>
    <lineage>
        <taxon>Viruses</taxon>
        <taxon>Duplodnaviria</taxon>
        <taxon>Heunggongvirae</taxon>
        <taxon>Uroviricota</taxon>
        <taxon>Caudoviricetes</taxon>
        <taxon>Lindbergviridae</taxon>
        <taxon>Carpasinavirus</taxon>
        <taxon>Carpasinavirus carpasina</taxon>
    </lineage>
</organism>
<dbReference type="KEGG" id="vg:54991562"/>
<dbReference type="GeneID" id="54991562"/>
<dbReference type="RefSeq" id="YP_009801055.1">
    <property type="nucleotide sequence ID" value="NC_047962.1"/>
</dbReference>
<reference evidence="2 3" key="1">
    <citation type="submission" date="2018-03" db="EMBL/GenBank/DDBJ databases">
        <title>Phage therapy in agriculture - a green tech approach to combat plant pathogenic bacteria.</title>
        <authorList>
            <person name="Carstens A.B."/>
            <person name="Djurhuus A.M."/>
            <person name="Hansen L.H."/>
        </authorList>
    </citation>
    <scope>NUCLEOTIDE SEQUENCE [LARGE SCALE GENOMIC DNA]</scope>
</reference>
<sequence>MDTKENGEGVPYAVWAKIAAVLRVDPFPADQVIAKARIVMSEKGSTSEQSVLHAARLRSPELVAIEHSVQLALLSHNAKVAASPESRAEFERLWYAAVDGQGEHADSVERKRAQIEHERELAYSEWKGQSKLHAYGKYFIPLVGALVTFAALSFIYPQPARAQDVRGYASVAPSNEAAGRAGQCAVQGKAAAHAVRLLQAGAPESQAMMEVGHIDPHAATIVNAIYRNMNAKFITPEQVESEYIRRCTF</sequence>
<evidence type="ECO:0000313" key="2">
    <source>
        <dbReference type="EMBL" id="AWD92474.1"/>
    </source>
</evidence>
<keyword evidence="1" id="KW-0812">Transmembrane</keyword>
<dbReference type="Proteomes" id="UP000246901">
    <property type="component" value="Segment"/>
</dbReference>